<accession>A0A7R9EAM4</accession>
<reference evidence="1" key="1">
    <citation type="submission" date="2020-11" db="EMBL/GenBank/DDBJ databases">
        <authorList>
            <person name="Tran Van P."/>
        </authorList>
    </citation>
    <scope>NUCLEOTIDE SEQUENCE</scope>
</reference>
<evidence type="ECO:0000313" key="1">
    <source>
        <dbReference type="EMBL" id="CAD7430177.1"/>
    </source>
</evidence>
<dbReference type="AlphaFoldDB" id="A0A7R9EAM4"/>
<gene>
    <name evidence="1" type="ORF">TMSB3V08_LOCUS6940</name>
</gene>
<protein>
    <submittedName>
        <fullName evidence="1">Uncharacterized protein</fullName>
    </submittedName>
</protein>
<organism evidence="1">
    <name type="scientific">Timema monikensis</name>
    <dbReference type="NCBI Taxonomy" id="170555"/>
    <lineage>
        <taxon>Eukaryota</taxon>
        <taxon>Metazoa</taxon>
        <taxon>Ecdysozoa</taxon>
        <taxon>Arthropoda</taxon>
        <taxon>Hexapoda</taxon>
        <taxon>Insecta</taxon>
        <taxon>Pterygota</taxon>
        <taxon>Neoptera</taxon>
        <taxon>Polyneoptera</taxon>
        <taxon>Phasmatodea</taxon>
        <taxon>Timematodea</taxon>
        <taxon>Timematoidea</taxon>
        <taxon>Timematidae</taxon>
        <taxon>Timema</taxon>
    </lineage>
</organism>
<name>A0A7R9EAM4_9NEOP</name>
<proteinExistence type="predicted"/>
<dbReference type="GO" id="GO:0000049">
    <property type="term" value="F:tRNA binding"/>
    <property type="evidence" value="ECO:0007669"/>
    <property type="project" value="TreeGrafter"/>
</dbReference>
<sequence>MEIKLIKLNQCIDNISYCLNNVCEKSKRYNNCLNESKSKHGNMGDFNATLKHTHSCLLNSKDGNDSEKIDIDNLQTNSDKYKASVVEILLTSGTLPSDIDEMNLSQLRLHYMRSLVYNLLECNGYTVIHPQEQQVSGSVIQIHLALSSSNSALPNRHEVVCASVVNSKHDAKEDSLLARHYLKQRTADLELMSRHKYGEQVVGWGEYLRQLGEAVVKVDLLHVKPGKVIPLDLQPTTSGRSRHTSCKGAAFVLYNCARLAAICKQFDDKVAEGYYPHLIPLQDVDFSLLKQEVRVARCRGWKLIVCPRARGDCSGSAGTRGFPPSLRNVPHPIILADFLLVAAPKQLPEGLTQRAAKSLSRSFYVGVGDITYSPHTQWLDPGHKFGGDTVHAQLRSHNLLACFKANSHLLRRFLNGLLYILTNDLLKFGNHGWCCAAAEPPCAFLSSTDVRLALNWACC</sequence>
<dbReference type="PANTHER" id="PTHR16043:SF1">
    <property type="entry name" value="DALR ANTICODON-BINDING DOMAIN-CONTAINING PROTEIN 3"/>
    <property type="match status" value="1"/>
</dbReference>
<dbReference type="GO" id="GO:0106217">
    <property type="term" value="P:tRNA C3-cytosine methylation"/>
    <property type="evidence" value="ECO:0007669"/>
    <property type="project" value="TreeGrafter"/>
</dbReference>
<dbReference type="InterPro" id="IPR037380">
    <property type="entry name" value="DALRD3"/>
</dbReference>
<dbReference type="PANTHER" id="PTHR16043">
    <property type="entry name" value="DALRD3 PROTEIN"/>
    <property type="match status" value="1"/>
</dbReference>
<dbReference type="EMBL" id="OB794381">
    <property type="protein sequence ID" value="CAD7430177.1"/>
    <property type="molecule type" value="Genomic_DNA"/>
</dbReference>